<dbReference type="PANTHER" id="PTHR43297">
    <property type="entry name" value="OLIGOPEPTIDE TRANSPORT ATP-BINDING PROTEIN APPD"/>
    <property type="match status" value="1"/>
</dbReference>
<evidence type="ECO:0000256" key="5">
    <source>
        <dbReference type="ARBA" id="ARBA00022741"/>
    </source>
</evidence>
<evidence type="ECO:0000256" key="3">
    <source>
        <dbReference type="ARBA" id="ARBA00022448"/>
    </source>
</evidence>
<keyword evidence="3" id="KW-0813">Transport</keyword>
<dbReference type="Pfam" id="PF00005">
    <property type="entry name" value="ABC_tran"/>
    <property type="match status" value="1"/>
</dbReference>
<feature type="domain" description="ABC transporter" evidence="8">
    <location>
        <begin position="2"/>
        <end position="250"/>
    </location>
</feature>
<dbReference type="InterPro" id="IPR017871">
    <property type="entry name" value="ABC_transporter-like_CS"/>
</dbReference>
<evidence type="ECO:0000313" key="10">
    <source>
        <dbReference type="Proteomes" id="UP000249522"/>
    </source>
</evidence>
<evidence type="ECO:0000256" key="7">
    <source>
        <dbReference type="ARBA" id="ARBA00023136"/>
    </source>
</evidence>
<dbReference type="Pfam" id="PF08352">
    <property type="entry name" value="oligo_HPY"/>
    <property type="match status" value="1"/>
</dbReference>
<protein>
    <submittedName>
        <fullName evidence="9">ABC transporter ATP-binding protein</fullName>
    </submittedName>
</protein>
<accession>A0A2W1LQH1</accession>
<dbReference type="InterPro" id="IPR003593">
    <property type="entry name" value="AAA+_ATPase"/>
</dbReference>
<dbReference type="EMBL" id="QKRB01000030">
    <property type="protein sequence ID" value="PZD97192.1"/>
    <property type="molecule type" value="Genomic_DNA"/>
</dbReference>
<dbReference type="SMART" id="SM00382">
    <property type="entry name" value="AAA"/>
    <property type="match status" value="1"/>
</dbReference>
<dbReference type="InterPro" id="IPR013563">
    <property type="entry name" value="Oligopep_ABC_C"/>
</dbReference>
<keyword evidence="10" id="KW-1185">Reference proteome</keyword>
<dbReference type="InterPro" id="IPR003439">
    <property type="entry name" value="ABC_transporter-like_ATP-bd"/>
</dbReference>
<evidence type="ECO:0000256" key="4">
    <source>
        <dbReference type="ARBA" id="ARBA00022475"/>
    </source>
</evidence>
<organism evidence="9 10">
    <name type="scientific">Paenibacillus sambharensis</name>
    <dbReference type="NCBI Taxonomy" id="1803190"/>
    <lineage>
        <taxon>Bacteria</taxon>
        <taxon>Bacillati</taxon>
        <taxon>Bacillota</taxon>
        <taxon>Bacilli</taxon>
        <taxon>Bacillales</taxon>
        <taxon>Paenibacillaceae</taxon>
        <taxon>Paenibacillus</taxon>
    </lineage>
</organism>
<dbReference type="Proteomes" id="UP000249522">
    <property type="component" value="Unassembled WGS sequence"/>
</dbReference>
<evidence type="ECO:0000256" key="2">
    <source>
        <dbReference type="ARBA" id="ARBA00005417"/>
    </source>
</evidence>
<dbReference type="PROSITE" id="PS00211">
    <property type="entry name" value="ABC_TRANSPORTER_1"/>
    <property type="match status" value="1"/>
</dbReference>
<dbReference type="PROSITE" id="PS50893">
    <property type="entry name" value="ABC_TRANSPORTER_2"/>
    <property type="match status" value="1"/>
</dbReference>
<dbReference type="OrthoDB" id="9802264at2"/>
<dbReference type="SUPFAM" id="SSF52540">
    <property type="entry name" value="P-loop containing nucleoside triphosphate hydrolases"/>
    <property type="match status" value="1"/>
</dbReference>
<evidence type="ECO:0000256" key="1">
    <source>
        <dbReference type="ARBA" id="ARBA00004202"/>
    </source>
</evidence>
<comment type="similarity">
    <text evidence="2">Belongs to the ABC transporter superfamily.</text>
</comment>
<keyword evidence="5" id="KW-0547">Nucleotide-binding</keyword>
<comment type="caution">
    <text evidence="9">The sequence shown here is derived from an EMBL/GenBank/DDBJ whole genome shotgun (WGS) entry which is preliminary data.</text>
</comment>
<dbReference type="RefSeq" id="WP_111145334.1">
    <property type="nucleotide sequence ID" value="NZ_QKRB01000030.1"/>
</dbReference>
<dbReference type="GO" id="GO:0005886">
    <property type="term" value="C:plasma membrane"/>
    <property type="evidence" value="ECO:0007669"/>
    <property type="project" value="UniProtKB-SubCell"/>
</dbReference>
<evidence type="ECO:0000256" key="6">
    <source>
        <dbReference type="ARBA" id="ARBA00022840"/>
    </source>
</evidence>
<keyword evidence="6 9" id="KW-0067">ATP-binding</keyword>
<comment type="subcellular location">
    <subcellularLocation>
        <location evidence="1">Cell membrane</location>
        <topology evidence="1">Peripheral membrane protein</topology>
    </subcellularLocation>
</comment>
<reference evidence="9 10" key="1">
    <citation type="submission" date="2018-06" db="EMBL/GenBank/DDBJ databases">
        <title>Paenibacillus imtechensis sp. nov.</title>
        <authorList>
            <person name="Pinnaka A.K."/>
            <person name="Singh H."/>
            <person name="Kaur M."/>
        </authorList>
    </citation>
    <scope>NUCLEOTIDE SEQUENCE [LARGE SCALE GENOMIC DNA]</scope>
    <source>
        <strain evidence="9 10">SMB1</strain>
    </source>
</reference>
<sequence length="285" mass="31712">MLEVNHLSVYVQQGTSEKLVVDDISFLVPKGKVVGIVGESGSGKSMICSTILQLFDDGRRVSGEIRFKGEQLLTKSKKDLRSVRGKEIAFIMQNPMSMFNPMLTTGEHFVETLQAHSAISRKEAKIKGIEQLARYKLPGDRVWNKYPHELSGGMLQRIMIAIAVCHQPSLLIADEPTTALDTVTQLLILDELQAYQHNSGASMLVVSHDLGVISRLADELIVMRHGMMVEYGPASSVLADPRHPYTQALLAVKEKNRSLDELVDSCEGTITEPLVEWKPGYWVRQ</sequence>
<name>A0A2W1LQH1_9BACL</name>
<evidence type="ECO:0000259" key="8">
    <source>
        <dbReference type="PROSITE" id="PS50893"/>
    </source>
</evidence>
<dbReference type="AlphaFoldDB" id="A0A2W1LQH1"/>
<dbReference type="GO" id="GO:0005524">
    <property type="term" value="F:ATP binding"/>
    <property type="evidence" value="ECO:0007669"/>
    <property type="project" value="UniProtKB-KW"/>
</dbReference>
<proteinExistence type="inferred from homology"/>
<dbReference type="InterPro" id="IPR027417">
    <property type="entry name" value="P-loop_NTPase"/>
</dbReference>
<gene>
    <name evidence="9" type="ORF">DNH61_03690</name>
</gene>
<dbReference type="GO" id="GO:0015833">
    <property type="term" value="P:peptide transport"/>
    <property type="evidence" value="ECO:0007669"/>
    <property type="project" value="InterPro"/>
</dbReference>
<keyword evidence="7" id="KW-0472">Membrane</keyword>
<evidence type="ECO:0000313" key="9">
    <source>
        <dbReference type="EMBL" id="PZD97192.1"/>
    </source>
</evidence>
<keyword evidence="4" id="KW-1003">Cell membrane</keyword>
<dbReference type="InterPro" id="IPR050388">
    <property type="entry name" value="ABC_Ni/Peptide_Import"/>
</dbReference>
<dbReference type="GO" id="GO:0016887">
    <property type="term" value="F:ATP hydrolysis activity"/>
    <property type="evidence" value="ECO:0007669"/>
    <property type="project" value="InterPro"/>
</dbReference>
<dbReference type="CDD" id="cd03257">
    <property type="entry name" value="ABC_NikE_OppD_transporters"/>
    <property type="match status" value="1"/>
</dbReference>
<dbReference type="Gene3D" id="3.40.50.300">
    <property type="entry name" value="P-loop containing nucleotide triphosphate hydrolases"/>
    <property type="match status" value="1"/>
</dbReference>
<dbReference type="PANTHER" id="PTHR43297:SF2">
    <property type="entry name" value="DIPEPTIDE TRANSPORT ATP-BINDING PROTEIN DPPD"/>
    <property type="match status" value="1"/>
</dbReference>